<dbReference type="Proteomes" id="UP001257962">
    <property type="component" value="Unassembled WGS sequence"/>
</dbReference>
<gene>
    <name evidence="2" type="primary">mobC</name>
    <name evidence="2" type="ORF">P7D34_10130</name>
</gene>
<dbReference type="InterPro" id="IPR053842">
    <property type="entry name" value="NikA-like"/>
</dbReference>
<name>A0AAJ2J0B9_9LACT</name>
<evidence type="ECO:0000313" key="2">
    <source>
        <dbReference type="EMBL" id="MDT2667568.1"/>
    </source>
</evidence>
<protein>
    <submittedName>
        <fullName evidence="2">Plasmid mobilization relaxosome protein MobC</fullName>
    </submittedName>
</protein>
<dbReference type="EMBL" id="JARPYC010000010">
    <property type="protein sequence ID" value="MDT2667568.1"/>
    <property type="molecule type" value="Genomic_DNA"/>
</dbReference>
<reference evidence="2" key="1">
    <citation type="submission" date="2023-03" db="EMBL/GenBank/DDBJ databases">
        <authorList>
            <person name="Shen W."/>
            <person name="Cai J."/>
        </authorList>
    </citation>
    <scope>NUCLEOTIDE SEQUENCE</scope>
    <source>
        <strain evidence="2">Y3</strain>
    </source>
</reference>
<comment type="caution">
    <text evidence="2">The sequence shown here is derived from an EMBL/GenBank/DDBJ whole genome shotgun (WGS) entry which is preliminary data.</text>
</comment>
<keyword evidence="1" id="KW-0175">Coiled coil</keyword>
<evidence type="ECO:0000313" key="3">
    <source>
        <dbReference type="Proteomes" id="UP001257962"/>
    </source>
</evidence>
<proteinExistence type="predicted"/>
<feature type="coiled-coil region" evidence="1">
    <location>
        <begin position="101"/>
        <end position="128"/>
    </location>
</feature>
<evidence type="ECO:0000256" key="1">
    <source>
        <dbReference type="SAM" id="Coils"/>
    </source>
</evidence>
<dbReference type="RefSeq" id="WP_081168764.1">
    <property type="nucleotide sequence ID" value="NZ_JARPXS010000010.1"/>
</dbReference>
<dbReference type="AlphaFoldDB" id="A0AAJ2J0B9"/>
<accession>A0AAJ2J0B9</accession>
<organism evidence="2 3">
    <name type="scientific">Lactococcus petauri</name>
    <dbReference type="NCBI Taxonomy" id="1940789"/>
    <lineage>
        <taxon>Bacteria</taxon>
        <taxon>Bacillati</taxon>
        <taxon>Bacillota</taxon>
        <taxon>Bacilli</taxon>
        <taxon>Lactobacillales</taxon>
        <taxon>Streptococcaceae</taxon>
        <taxon>Lactococcus</taxon>
    </lineage>
</organism>
<sequence length="136" mass="15960">MRDFNLKEVERTRKIQTKFWTTPQEKAQLLENMNRAGYRTLGSYLLKMGLDGYVVNIDFSEIKSTLGELGSVRSELNKIGNNINQVAKHVNHSHEIDVMDFYILEEEMKSMRKQMEKFEKQVVQTFNNKINQLEGN</sequence>
<dbReference type="Pfam" id="PF21983">
    <property type="entry name" value="NikA-like"/>
    <property type="match status" value="1"/>
</dbReference>